<keyword evidence="3" id="KW-1185">Reference proteome</keyword>
<organism evidence="2 3">
    <name type="scientific">Paractinoplanes tereljensis</name>
    <dbReference type="NCBI Taxonomy" id="571912"/>
    <lineage>
        <taxon>Bacteria</taxon>
        <taxon>Bacillati</taxon>
        <taxon>Actinomycetota</taxon>
        <taxon>Actinomycetes</taxon>
        <taxon>Micromonosporales</taxon>
        <taxon>Micromonosporaceae</taxon>
        <taxon>Paractinoplanes</taxon>
    </lineage>
</organism>
<feature type="transmembrane region" description="Helical" evidence="1">
    <location>
        <begin position="142"/>
        <end position="162"/>
    </location>
</feature>
<name>A0A919TVK1_9ACTN</name>
<proteinExistence type="predicted"/>
<keyword evidence="1" id="KW-0472">Membrane</keyword>
<dbReference type="RefSeq" id="WP_203809892.1">
    <property type="nucleotide sequence ID" value="NZ_BOMY01000034.1"/>
</dbReference>
<sequence length="345" mass="36267">MTAWVPVSRWLWLFLAATLVQFAQLLQRREVVPYIGTLAIAALVGHVVSWGGRPLSPLPGLAEPQLAGLGGLASLMTAAAVVDQRNGGYGWPAAFGPASGPAAILPAVLAAVLLPIAVIGTIKVTSGTSLTSRQRRRQVGVALLPGFALSAGLLGAAAGVPMRTADAPVLVCVSTHTRTQCAVPAGALLVTTAAHPEPEMDGSLRQFVATANRVKLFDDMRSFAQRAGCDRLRAAVTGFLESGITLIRIRALAILGEMDMVCRDHRVPTVSRWMVDEPIALSTADRFAVDRWLADSDSALVFDLKVTSYLPAETVSRANGSAALEAALLLVGLGLVVRRVWSAGR</sequence>
<protein>
    <submittedName>
        <fullName evidence="2">Uncharacterized protein</fullName>
    </submittedName>
</protein>
<dbReference type="Proteomes" id="UP000623608">
    <property type="component" value="Unassembled WGS sequence"/>
</dbReference>
<dbReference type="EMBL" id="BOMY01000034">
    <property type="protein sequence ID" value="GIF22415.1"/>
    <property type="molecule type" value="Genomic_DNA"/>
</dbReference>
<gene>
    <name evidence="2" type="ORF">Ate02nite_51450</name>
</gene>
<comment type="caution">
    <text evidence="2">The sequence shown here is derived from an EMBL/GenBank/DDBJ whole genome shotgun (WGS) entry which is preliminary data.</text>
</comment>
<evidence type="ECO:0000256" key="1">
    <source>
        <dbReference type="SAM" id="Phobius"/>
    </source>
</evidence>
<evidence type="ECO:0000313" key="2">
    <source>
        <dbReference type="EMBL" id="GIF22415.1"/>
    </source>
</evidence>
<reference evidence="2" key="1">
    <citation type="submission" date="2021-01" db="EMBL/GenBank/DDBJ databases">
        <title>Whole genome shotgun sequence of Actinoplanes tereljensis NBRC 105297.</title>
        <authorList>
            <person name="Komaki H."/>
            <person name="Tamura T."/>
        </authorList>
    </citation>
    <scope>NUCLEOTIDE SEQUENCE</scope>
    <source>
        <strain evidence="2">NBRC 105297</strain>
    </source>
</reference>
<dbReference type="AlphaFoldDB" id="A0A919TVK1"/>
<feature type="transmembrane region" description="Helical" evidence="1">
    <location>
        <begin position="102"/>
        <end position="122"/>
    </location>
</feature>
<accession>A0A919TVK1</accession>
<feature type="transmembrane region" description="Helical" evidence="1">
    <location>
        <begin position="32"/>
        <end position="52"/>
    </location>
</feature>
<keyword evidence="1" id="KW-0812">Transmembrane</keyword>
<keyword evidence="1" id="KW-1133">Transmembrane helix</keyword>
<evidence type="ECO:0000313" key="3">
    <source>
        <dbReference type="Proteomes" id="UP000623608"/>
    </source>
</evidence>